<accession>A0AAU8HV14</accession>
<dbReference type="CDD" id="cd12797">
    <property type="entry name" value="M23_peptidase"/>
    <property type="match status" value="1"/>
</dbReference>
<dbReference type="AlphaFoldDB" id="A0AAU8HV14"/>
<dbReference type="InterPro" id="IPR016047">
    <property type="entry name" value="M23ase_b-sheet_dom"/>
</dbReference>
<organism evidence="5">
    <name type="scientific">Proteinivorax hydrogeniformans</name>
    <dbReference type="NCBI Taxonomy" id="1826727"/>
    <lineage>
        <taxon>Bacteria</taxon>
        <taxon>Bacillati</taxon>
        <taxon>Bacillota</taxon>
        <taxon>Clostridia</taxon>
        <taxon>Eubacteriales</taxon>
        <taxon>Proteinivoracaceae</taxon>
        <taxon>Proteinivorax</taxon>
    </lineage>
</organism>
<feature type="coiled-coil region" evidence="2">
    <location>
        <begin position="157"/>
        <end position="247"/>
    </location>
</feature>
<keyword evidence="1" id="KW-0732">Signal</keyword>
<dbReference type="RefSeq" id="WP_353893770.1">
    <property type="nucleotide sequence ID" value="NZ_CP159485.1"/>
</dbReference>
<dbReference type="PANTHER" id="PTHR21666">
    <property type="entry name" value="PEPTIDASE-RELATED"/>
    <property type="match status" value="1"/>
</dbReference>
<dbReference type="GO" id="GO:0004222">
    <property type="term" value="F:metalloendopeptidase activity"/>
    <property type="evidence" value="ECO:0007669"/>
    <property type="project" value="TreeGrafter"/>
</dbReference>
<sequence length="401" mass="45434">MSKNCKIIVSLIMAIALFIPFYNPVLANELDQKEEELEQERDQLEDGIEQRRQETQQLETEITQISEKIRQLDSQLQQQRQRINQLNSDISSTEVEIEKTEVEIAETEEFLEETTGHLETRLVTMYQRGSVGYIEVLLSATSFSEFLSRFNALRTIAEDDRRLVEEIKEKRNFLEVEREKQVERKESLVSMRAEAQAAEQQIQANRREQDSLSAKLHEKQSFTQARIAAKERAAKEVEKQIEEIIRRRQQQNVGNATGSFMWPVQDYGYGWVTSPYGVRVHPITGVRTPHRGIDVGIPRSRWAGSPNFNGNPVNVMAADGGVVVFAGGNRSTGYGLYVIVDHGGGKTTLYAHLHNILVSEGQQVAKGEPIGHVGSTGASTGPHLHYEIRVNGQHTNPMNYY</sequence>
<evidence type="ECO:0000256" key="2">
    <source>
        <dbReference type="SAM" id="Coils"/>
    </source>
</evidence>
<dbReference type="PANTHER" id="PTHR21666:SF270">
    <property type="entry name" value="MUREIN HYDROLASE ACTIVATOR ENVC"/>
    <property type="match status" value="1"/>
</dbReference>
<reference evidence="5" key="2">
    <citation type="submission" date="2024-06" db="EMBL/GenBank/DDBJ databases">
        <authorList>
            <person name="Petrova K.O."/>
            <person name="Toshchakov S.V."/>
            <person name="Boltjanskaja Y.V."/>
            <person name="Kevbrin V.V."/>
        </authorList>
    </citation>
    <scope>NUCLEOTIDE SEQUENCE</scope>
    <source>
        <strain evidence="5">Z-710</strain>
    </source>
</reference>
<dbReference type="EMBL" id="CP159485">
    <property type="protein sequence ID" value="XCI29222.1"/>
    <property type="molecule type" value="Genomic_DNA"/>
</dbReference>
<evidence type="ECO:0000259" key="3">
    <source>
        <dbReference type="Pfam" id="PF01551"/>
    </source>
</evidence>
<feature type="domain" description="Peptidoglycan hydrolase PcsB coiled-coil" evidence="4">
    <location>
        <begin position="104"/>
        <end position="175"/>
    </location>
</feature>
<dbReference type="InterPro" id="IPR050570">
    <property type="entry name" value="Cell_wall_metabolism_enzyme"/>
</dbReference>
<dbReference type="Gene3D" id="2.70.70.10">
    <property type="entry name" value="Glucose Permease (Domain IIA)"/>
    <property type="match status" value="1"/>
</dbReference>
<keyword evidence="2" id="KW-0175">Coiled coil</keyword>
<feature type="coiled-coil region" evidence="2">
    <location>
        <begin position="23"/>
        <end position="103"/>
    </location>
</feature>
<dbReference type="Pfam" id="PF24568">
    <property type="entry name" value="CC_PcsB"/>
    <property type="match status" value="1"/>
</dbReference>
<protein>
    <submittedName>
        <fullName evidence="5">Peptidoglycan DD-metalloendopeptidase family protein</fullName>
    </submittedName>
</protein>
<dbReference type="InterPro" id="IPR011055">
    <property type="entry name" value="Dup_hybrid_motif"/>
</dbReference>
<feature type="domain" description="M23ase beta-sheet core" evidence="3">
    <location>
        <begin position="314"/>
        <end position="397"/>
    </location>
</feature>
<evidence type="ECO:0000256" key="1">
    <source>
        <dbReference type="ARBA" id="ARBA00022729"/>
    </source>
</evidence>
<name>A0AAU8HV14_9FIRM</name>
<proteinExistence type="predicted"/>
<evidence type="ECO:0000259" key="4">
    <source>
        <dbReference type="Pfam" id="PF24568"/>
    </source>
</evidence>
<dbReference type="Pfam" id="PF01551">
    <property type="entry name" value="Peptidase_M23"/>
    <property type="match status" value="1"/>
</dbReference>
<dbReference type="Gene3D" id="6.10.250.3150">
    <property type="match status" value="1"/>
</dbReference>
<dbReference type="SUPFAM" id="SSF51261">
    <property type="entry name" value="Duplicated hybrid motif"/>
    <property type="match status" value="1"/>
</dbReference>
<gene>
    <name evidence="5" type="ORF">PRVXH_000533</name>
</gene>
<reference evidence="5" key="1">
    <citation type="journal article" date="2018" name="Antonie Van Leeuwenhoek">
        <title>Proteinivorax hydrogeniformans sp. nov., an anaerobic, haloalkaliphilic bacterium fermenting proteinaceous compounds with high hydrogen production.</title>
        <authorList>
            <person name="Boltyanskaya Y."/>
            <person name="Detkova E."/>
            <person name="Pimenov N."/>
            <person name="Kevbrin V."/>
        </authorList>
    </citation>
    <scope>NUCLEOTIDE SEQUENCE</scope>
    <source>
        <strain evidence="5">Z-710</strain>
    </source>
</reference>
<dbReference type="InterPro" id="IPR057309">
    <property type="entry name" value="PcsB_CC"/>
</dbReference>
<evidence type="ECO:0000313" key="5">
    <source>
        <dbReference type="EMBL" id="XCI29222.1"/>
    </source>
</evidence>